<evidence type="ECO:0000313" key="2">
    <source>
        <dbReference type="EMBL" id="TXB70286.1"/>
    </source>
</evidence>
<name>A0A5C6S710_9BACT</name>
<accession>A0A5C6S710</accession>
<sequence length="370" mass="41117">MKKRQHLTLVFACLATFAFSQDTIILKSGKQFLAYAEYYATNYLQYSKPGSPNAKQGFPLDSIAEVRYRAMTIARPNYYQGELINDEACQDKQQSWIFYQGIHEYIAQVDSCDLNYLYLKTASGDAAALLRHKVRFASKPALRETWQTWHDPTRTRGALQPTAFGLNAGEILYSNTGLLANQLHIGLTNFLTVSGGVAVLPGVMPDDRTRFPVWARAHLSLPLIKNKLTLGAGGITGAANDGLANFNMLYTNLSLGTPLSHLTLSAGFPRVRYIFESSRFINYIEGDVRLLTLGLSAASTVNPQLSILTDNSILKSPGGRPIFRFSAGARYRLKWFSILTVPGLRYHQSQGTWWPSLLLGADVPLRRVAD</sequence>
<dbReference type="RefSeq" id="WP_147165518.1">
    <property type="nucleotide sequence ID" value="NZ_VOOR01000001.1"/>
</dbReference>
<dbReference type="Proteomes" id="UP000321580">
    <property type="component" value="Unassembled WGS sequence"/>
</dbReference>
<reference evidence="2 3" key="1">
    <citation type="submission" date="2019-08" db="EMBL/GenBank/DDBJ databases">
        <title>Genome of Phaeodactylibacter luteus.</title>
        <authorList>
            <person name="Bowman J.P."/>
        </authorList>
    </citation>
    <scope>NUCLEOTIDE SEQUENCE [LARGE SCALE GENOMIC DNA]</scope>
    <source>
        <strain evidence="2 3">KCTC 42180</strain>
    </source>
</reference>
<gene>
    <name evidence="2" type="ORF">FRY97_00870</name>
</gene>
<proteinExistence type="predicted"/>
<keyword evidence="3" id="KW-1185">Reference proteome</keyword>
<evidence type="ECO:0000313" key="3">
    <source>
        <dbReference type="Proteomes" id="UP000321580"/>
    </source>
</evidence>
<dbReference type="EMBL" id="VOOR01000001">
    <property type="protein sequence ID" value="TXB70286.1"/>
    <property type="molecule type" value="Genomic_DNA"/>
</dbReference>
<comment type="caution">
    <text evidence="2">The sequence shown here is derived from an EMBL/GenBank/DDBJ whole genome shotgun (WGS) entry which is preliminary data.</text>
</comment>
<protein>
    <submittedName>
        <fullName evidence="2">Uncharacterized protein</fullName>
    </submittedName>
</protein>
<evidence type="ECO:0000256" key="1">
    <source>
        <dbReference type="SAM" id="SignalP"/>
    </source>
</evidence>
<feature type="signal peptide" evidence="1">
    <location>
        <begin position="1"/>
        <end position="20"/>
    </location>
</feature>
<feature type="chain" id="PRO_5023104010" evidence="1">
    <location>
        <begin position="21"/>
        <end position="370"/>
    </location>
</feature>
<keyword evidence="1" id="KW-0732">Signal</keyword>
<organism evidence="2 3">
    <name type="scientific">Phaeodactylibacter luteus</name>
    <dbReference type="NCBI Taxonomy" id="1564516"/>
    <lineage>
        <taxon>Bacteria</taxon>
        <taxon>Pseudomonadati</taxon>
        <taxon>Bacteroidota</taxon>
        <taxon>Saprospiria</taxon>
        <taxon>Saprospirales</taxon>
        <taxon>Haliscomenobacteraceae</taxon>
        <taxon>Phaeodactylibacter</taxon>
    </lineage>
</organism>
<dbReference type="AlphaFoldDB" id="A0A5C6S710"/>